<feature type="domain" description="Helicase C-terminal" evidence="6">
    <location>
        <begin position="502"/>
        <end position="705"/>
    </location>
</feature>
<evidence type="ECO:0000259" key="6">
    <source>
        <dbReference type="PROSITE" id="PS51194"/>
    </source>
</evidence>
<dbReference type="InterPro" id="IPR035892">
    <property type="entry name" value="C2_domain_sf"/>
</dbReference>
<protein>
    <submittedName>
        <fullName evidence="7">Sec63-domain-containing protein</fullName>
    </submittedName>
</protein>
<evidence type="ECO:0000256" key="1">
    <source>
        <dbReference type="ARBA" id="ARBA00022741"/>
    </source>
</evidence>
<dbReference type="Gene3D" id="1.10.3380.10">
    <property type="entry name" value="Sec63 N-terminal domain-like domain"/>
    <property type="match status" value="1"/>
</dbReference>
<dbReference type="InterPro" id="IPR011545">
    <property type="entry name" value="DEAD/DEAH_box_helicase_dom"/>
</dbReference>
<dbReference type="Gene3D" id="3.40.50.300">
    <property type="entry name" value="P-loop containing nucleotide triphosphate hydrolases"/>
    <property type="match status" value="4"/>
</dbReference>
<dbReference type="OrthoDB" id="5575at2759"/>
<dbReference type="GO" id="GO:0005524">
    <property type="term" value="F:ATP binding"/>
    <property type="evidence" value="ECO:0007669"/>
    <property type="project" value="UniProtKB-KW"/>
</dbReference>
<keyword evidence="3" id="KW-0347">Helicase</keyword>
<gene>
    <name evidence="7" type="ORF">JVT61DRAFT_13127</name>
</gene>
<dbReference type="GO" id="GO:0003676">
    <property type="term" value="F:nucleic acid binding"/>
    <property type="evidence" value="ECO:0007669"/>
    <property type="project" value="InterPro"/>
</dbReference>
<dbReference type="SMART" id="SM00973">
    <property type="entry name" value="Sec63"/>
    <property type="match status" value="1"/>
</dbReference>
<reference evidence="7" key="1">
    <citation type="submission" date="2021-03" db="EMBL/GenBank/DDBJ databases">
        <title>Evolutionary innovations through gain and loss of genes in the ectomycorrhizal Boletales.</title>
        <authorList>
            <person name="Wu G."/>
            <person name="Miyauchi S."/>
            <person name="Morin E."/>
            <person name="Yang Z.-L."/>
            <person name="Xu J."/>
            <person name="Martin F.M."/>
        </authorList>
    </citation>
    <scope>NUCLEOTIDE SEQUENCE</scope>
    <source>
        <strain evidence="7">BR01</strain>
    </source>
</reference>
<dbReference type="SUPFAM" id="SSF52540">
    <property type="entry name" value="P-loop containing nucleoside triphosphate hydrolases"/>
    <property type="match status" value="3"/>
</dbReference>
<dbReference type="SMART" id="SM00487">
    <property type="entry name" value="DEXDc"/>
    <property type="match status" value="1"/>
</dbReference>
<evidence type="ECO:0000256" key="4">
    <source>
        <dbReference type="ARBA" id="ARBA00022840"/>
    </source>
</evidence>
<dbReference type="InterPro" id="IPR057842">
    <property type="entry name" value="WH_MER3"/>
</dbReference>
<dbReference type="FunFam" id="3.40.50.300:FF:000102">
    <property type="entry name" value="RNA helicase, activating signal cointegrator 1"/>
    <property type="match status" value="1"/>
</dbReference>
<dbReference type="InterPro" id="IPR003593">
    <property type="entry name" value="AAA+_ATPase"/>
</dbReference>
<proteinExistence type="predicted"/>
<dbReference type="PANTHER" id="PTHR47961:SF13">
    <property type="entry name" value="ACTIVATING SIGNAL COINTEGRATOR 1 COMPLEX SUBUNIT 3"/>
    <property type="match status" value="1"/>
</dbReference>
<dbReference type="PROSITE" id="PS51192">
    <property type="entry name" value="HELICASE_ATP_BIND_1"/>
    <property type="match status" value="1"/>
</dbReference>
<dbReference type="SUPFAM" id="SSF81296">
    <property type="entry name" value="E set domains"/>
    <property type="match status" value="1"/>
</dbReference>
<keyword evidence="2" id="KW-0378">Hydrolase</keyword>
<dbReference type="CDD" id="cd18020">
    <property type="entry name" value="DEXHc_ASCC3_1"/>
    <property type="match status" value="1"/>
</dbReference>
<keyword evidence="1" id="KW-0547">Nucleotide-binding</keyword>
<sequence length="1593" mass="176939">MTDFAQHLASLTTSSGTGSDLELKTLGEWTSPSAYGHDVDGLLQVAEDDPVDEPWSTVLDLFSRDTESPAVKTVCQNILSKPGSHHTLHVLVEVLSSSRTDEEISGKVVELVGLDQVELVEDLLKSRRSAAKDLSRYLNSRYEQQANASANSQPSIGIPVSLAPEDVRRRVEETLEANAARPLWTGTAQEAPEVLPHVYTSWANMGGGSILSQYGSKYMLPIGTTRHDYEDYEEVVIPPAKAVPPRESERLIPVSELDELARGSFPGYTSLNRIQSIVYPTAYGSNENMLVCAPTGAGKTDVAMLTILRVLDQHRSIIAPGAPLRTSINRDSFKIIYVAPMKALASEIVQKFSRRLKWLSILVRELTGDMQLTKAEIAETQIIVTTPEKWDVVTRKPTGEGELASRLKLLIIDEVHLLNEARGAVIETIVARTLRQVESSQSVIRIVGLSATLPNYIDVAEFLSVSLHTGLFYFDSSFRPVPLEQHFIGIRGKPGSSQSKRNLDRVTFEKVSELVHQDHQVMVFVHARKETVNAARALKDAATADGTLDDYSCQDHPRWDIFRRNIGESHNKEMKELFDLGFGIHHAGMLRSDRNLMERMFQERVIKVLCCTATLAWGVNLPAHAVVIKGTQVYDSGKGSFVDLSVLDVLQVFGRAGRPGLETSGEGYICTTNDKLTHYLNAVASQNPIESQFRLGMVDALNAEIALGTVSSVAEGVRWLGYTYLFVRMRKNPTQYGIPRETLEEDSYLLQQRAELIKLAASRLANLTMIDFDVDGNTFTIRDVGRIAAKYYIRHQSIEVFRPQFRAQMTEADILGMLSKSTEFDQIQIRESEIKELKHLMKIIPCEVRGGTDTSQGKVNVLLQSFISNLPVQDSALVSDTAYVAQNGNRIVRALLEIAMSRKWAGATTTLMGMSKAVEKRMWPYEEPLRQFNLKAEILHGLDQSRTEYHPAELATWTAAELGNLIRLNEYQGRGLLAAAKQFPSLEVEYSLRPLGPDTLKVTITVIRAFDWSLKVHGTVEPFWLWVEDHEGKTILQLAQILLRESTDSLDVEFVISISADTLPPSITIRLVSDKWLGADNELPVQLDGISMPAACHSHARRLDAGFLPLSTIRLPAPYNHLPHLREFNAIQTQVFWSITNTKLNILFAAPSGCGKSFLAHMVVWTALLKSRLSSWVLIIVPNGNAATKIISEMRHESGVMGVGLENSTGTNLFTPPNGKVIRVVTATSLLESFSLTGPTPIRSFPEVILYEDLDQMDAFYELAIALTRHAAARFPSRSIGLARSLIDPTDLASWLGVESMGLHSFLPRDREQPLTCSIQPYTISYSGALFKALAKPVYTAIRGIHTGGAGIIFVPSRGHCQSVAQDLITQCALASVSERGFLPESFSSIYVEDYLARIRDATLVNFVSRGVAVFHPGISKSDRNLVLELFAEGIVKLVIAPLETCWSLPVRVEVVVVMGTQYIQGDASKSERRLRDYTIGEVVQMQSRAVRQNGSGHFVLFCPAEAVEMFNKFLNQDGLPLESQLLETGVLERWYQERREDGTIRNKQDGVDVLSFTFLARRMMKNPTYYGLHPGTSEAEALSRIVDGLERK</sequence>
<dbReference type="PANTHER" id="PTHR47961">
    <property type="entry name" value="DNA POLYMERASE THETA, PUTATIVE (AFU_ORTHOLOGUE AFUA_1G05260)-RELATED"/>
    <property type="match status" value="1"/>
</dbReference>
<dbReference type="Pfam" id="PF23445">
    <property type="entry name" value="WHD_SNRNP200"/>
    <property type="match status" value="2"/>
</dbReference>
<dbReference type="Gene3D" id="1.10.10.10">
    <property type="entry name" value="Winged helix-like DNA-binding domain superfamily/Winged helix DNA-binding domain"/>
    <property type="match status" value="2"/>
</dbReference>
<evidence type="ECO:0000256" key="2">
    <source>
        <dbReference type="ARBA" id="ARBA00022801"/>
    </source>
</evidence>
<dbReference type="InterPro" id="IPR014756">
    <property type="entry name" value="Ig_E-set"/>
</dbReference>
<feature type="domain" description="Helicase ATP-binding" evidence="5">
    <location>
        <begin position="280"/>
        <end position="471"/>
    </location>
</feature>
<dbReference type="SMART" id="SM00382">
    <property type="entry name" value="AAA"/>
    <property type="match status" value="2"/>
</dbReference>
<dbReference type="FunFam" id="1.10.3380.10:FF:000001">
    <property type="entry name" value="U5 small nuclear ribonucleoprotein helicase"/>
    <property type="match status" value="1"/>
</dbReference>
<dbReference type="InterPro" id="IPR027417">
    <property type="entry name" value="P-loop_NTPase"/>
</dbReference>
<evidence type="ECO:0000313" key="8">
    <source>
        <dbReference type="Proteomes" id="UP000683000"/>
    </source>
</evidence>
<dbReference type="PROSITE" id="PS51194">
    <property type="entry name" value="HELICASE_CTER"/>
    <property type="match status" value="1"/>
</dbReference>
<dbReference type="CDD" id="cd18795">
    <property type="entry name" value="SF2_C_Ski2"/>
    <property type="match status" value="1"/>
</dbReference>
<dbReference type="InterPro" id="IPR050474">
    <property type="entry name" value="Hel308_SKI2-like"/>
</dbReference>
<organism evidence="7 8">
    <name type="scientific">Boletus reticuloceps</name>
    <dbReference type="NCBI Taxonomy" id="495285"/>
    <lineage>
        <taxon>Eukaryota</taxon>
        <taxon>Fungi</taxon>
        <taxon>Dikarya</taxon>
        <taxon>Basidiomycota</taxon>
        <taxon>Agaricomycotina</taxon>
        <taxon>Agaricomycetes</taxon>
        <taxon>Agaricomycetidae</taxon>
        <taxon>Boletales</taxon>
        <taxon>Boletineae</taxon>
        <taxon>Boletaceae</taxon>
        <taxon>Boletoideae</taxon>
        <taxon>Boletus</taxon>
    </lineage>
</organism>
<accession>A0A8I2YYJ5</accession>
<dbReference type="GO" id="GO:0005634">
    <property type="term" value="C:nucleus"/>
    <property type="evidence" value="ECO:0007669"/>
    <property type="project" value="TreeGrafter"/>
</dbReference>
<dbReference type="InterPro" id="IPR004179">
    <property type="entry name" value="Sec63-dom"/>
</dbReference>
<dbReference type="SMART" id="SM00490">
    <property type="entry name" value="HELICc"/>
    <property type="match status" value="2"/>
</dbReference>
<dbReference type="FunFam" id="3.40.50.300:FF:000062">
    <property type="entry name" value="U5 small nuclear ribonucleoprotein helicase"/>
    <property type="match status" value="1"/>
</dbReference>
<dbReference type="Proteomes" id="UP000683000">
    <property type="component" value="Unassembled WGS sequence"/>
</dbReference>
<evidence type="ECO:0000259" key="5">
    <source>
        <dbReference type="PROSITE" id="PS51192"/>
    </source>
</evidence>
<dbReference type="Pfam" id="PF02889">
    <property type="entry name" value="Sec63"/>
    <property type="match status" value="1"/>
</dbReference>
<dbReference type="Pfam" id="PF00270">
    <property type="entry name" value="DEAD"/>
    <property type="match status" value="1"/>
</dbReference>
<evidence type="ECO:0000256" key="3">
    <source>
        <dbReference type="ARBA" id="ARBA00022806"/>
    </source>
</evidence>
<keyword evidence="8" id="KW-1185">Reference proteome</keyword>
<name>A0A8I2YYJ5_9AGAM</name>
<dbReference type="EMBL" id="JAGFBS010000006">
    <property type="protein sequence ID" value="KAG6378847.1"/>
    <property type="molecule type" value="Genomic_DNA"/>
</dbReference>
<dbReference type="GO" id="GO:0004386">
    <property type="term" value="F:helicase activity"/>
    <property type="evidence" value="ECO:0007669"/>
    <property type="project" value="UniProtKB-KW"/>
</dbReference>
<dbReference type="SUPFAM" id="SSF158702">
    <property type="entry name" value="Sec63 N-terminal domain-like"/>
    <property type="match status" value="1"/>
</dbReference>
<comment type="caution">
    <text evidence="7">The sequence shown here is derived from an EMBL/GenBank/DDBJ whole genome shotgun (WGS) entry which is preliminary data.</text>
</comment>
<dbReference type="GO" id="GO:0016787">
    <property type="term" value="F:hydrolase activity"/>
    <property type="evidence" value="ECO:0007669"/>
    <property type="project" value="UniProtKB-KW"/>
</dbReference>
<dbReference type="FunFam" id="1.10.10.10:FF:000024">
    <property type="entry name" value="U5 small nuclear ribonucleoprotein helicase"/>
    <property type="match status" value="1"/>
</dbReference>
<dbReference type="Pfam" id="PF00271">
    <property type="entry name" value="Helicase_C"/>
    <property type="match status" value="1"/>
</dbReference>
<dbReference type="InterPro" id="IPR014001">
    <property type="entry name" value="Helicase_ATP-bd"/>
</dbReference>
<dbReference type="InterPro" id="IPR036388">
    <property type="entry name" value="WH-like_DNA-bd_sf"/>
</dbReference>
<keyword evidence="4" id="KW-0067">ATP-binding</keyword>
<dbReference type="Gene3D" id="2.60.40.150">
    <property type="entry name" value="C2 domain"/>
    <property type="match status" value="1"/>
</dbReference>
<evidence type="ECO:0000313" key="7">
    <source>
        <dbReference type="EMBL" id="KAG6378847.1"/>
    </source>
</evidence>
<dbReference type="InterPro" id="IPR001650">
    <property type="entry name" value="Helicase_C-like"/>
</dbReference>